<dbReference type="Proteomes" id="UP000276588">
    <property type="component" value="Unassembled WGS sequence"/>
</dbReference>
<organism evidence="1 2">
    <name type="scientific">Halonotius aquaticus</name>
    <dbReference type="NCBI Taxonomy" id="2216978"/>
    <lineage>
        <taxon>Archaea</taxon>
        <taxon>Methanobacteriati</taxon>
        <taxon>Methanobacteriota</taxon>
        <taxon>Stenosarchaea group</taxon>
        <taxon>Halobacteria</taxon>
        <taxon>Halobacteriales</taxon>
        <taxon>Haloferacaceae</taxon>
        <taxon>Halonotius</taxon>
    </lineage>
</organism>
<evidence type="ECO:0000313" key="2">
    <source>
        <dbReference type="Proteomes" id="UP000276588"/>
    </source>
</evidence>
<dbReference type="AlphaFoldDB" id="A0A3A6QER7"/>
<dbReference type="OrthoDB" id="339564at2157"/>
<protein>
    <submittedName>
        <fullName evidence="1">Uncharacterized protein</fullName>
    </submittedName>
</protein>
<proteinExistence type="predicted"/>
<accession>A0A3A6QER7</accession>
<name>A0A3A6QER7_9EURY</name>
<keyword evidence="2" id="KW-1185">Reference proteome</keyword>
<evidence type="ECO:0000313" key="1">
    <source>
        <dbReference type="EMBL" id="RJX45190.1"/>
    </source>
</evidence>
<dbReference type="RefSeq" id="WP_120100087.1">
    <property type="nucleotide sequence ID" value="NZ_QKNY01000001.1"/>
</dbReference>
<sequence>MPTDNKPTDTENKAPWLRFGEQREATFLDSVAPALGLAARENPAKADDPTALDLLVEGEPADLKTQETPFFTAERKYGLPPQHVVTFNANDYERYKQKGDPDIFFWVRWREELSGWGAEVEEMEGVWRTSVAQIEALVEAGQAPLHRYQRRQGDQENANASYLLDLRAMDCLDCFTEPCA</sequence>
<gene>
    <name evidence="1" type="ORF">DM826_00390</name>
</gene>
<comment type="caution">
    <text evidence="1">The sequence shown here is derived from an EMBL/GenBank/DDBJ whole genome shotgun (WGS) entry which is preliminary data.</text>
</comment>
<reference evidence="1 2" key="1">
    <citation type="submission" date="2018-06" db="EMBL/GenBank/DDBJ databases">
        <title>Halonotius sp. F13-13 a new haloarchaeeon isolated from a solar saltern from Isla Cristina, Huelva, Spain.</title>
        <authorList>
            <person name="Duran-Viseras A."/>
            <person name="Sanchez-Porro C."/>
            <person name="Ventosa A."/>
        </authorList>
    </citation>
    <scope>NUCLEOTIDE SEQUENCE [LARGE SCALE GENOMIC DNA]</scope>
    <source>
        <strain evidence="1 2">F13-13</strain>
    </source>
</reference>
<dbReference type="EMBL" id="QKNY01000001">
    <property type="protein sequence ID" value="RJX45190.1"/>
    <property type="molecule type" value="Genomic_DNA"/>
</dbReference>